<accession>A0A6G1RPW5</accession>
<dbReference type="PROSITE" id="PS51800">
    <property type="entry name" value="ZF_CHHC_U11_48K"/>
    <property type="match status" value="2"/>
</dbReference>
<organism evidence="6">
    <name type="scientific">Hypotaenidia okinawae</name>
    <dbReference type="NCBI Taxonomy" id="2861861"/>
    <lineage>
        <taxon>Eukaryota</taxon>
        <taxon>Metazoa</taxon>
        <taxon>Chordata</taxon>
        <taxon>Craniata</taxon>
        <taxon>Vertebrata</taxon>
        <taxon>Euteleostomi</taxon>
        <taxon>Archelosauria</taxon>
        <taxon>Archosauria</taxon>
        <taxon>Dinosauria</taxon>
        <taxon>Saurischia</taxon>
        <taxon>Theropoda</taxon>
        <taxon>Coelurosauria</taxon>
        <taxon>Aves</taxon>
        <taxon>Neognathae</taxon>
        <taxon>Neoaves</taxon>
        <taxon>Gruiformes</taxon>
        <taxon>Rallidae</taxon>
        <taxon>Hypotaenidia</taxon>
    </lineage>
</organism>
<feature type="domain" description="CHHC U11-48K-type" evidence="5">
    <location>
        <begin position="40"/>
        <end position="67"/>
    </location>
</feature>
<evidence type="ECO:0000256" key="2">
    <source>
        <dbReference type="ARBA" id="ARBA00022771"/>
    </source>
</evidence>
<dbReference type="InterPro" id="IPR022776">
    <property type="entry name" value="TRM13/UPF0224_CHHC_Znf_dom"/>
</dbReference>
<dbReference type="InterPro" id="IPR051591">
    <property type="entry name" value="UPF0224_FAM112_RNA_Proc"/>
</dbReference>
<keyword evidence="1" id="KW-0479">Metal-binding</keyword>
<dbReference type="PANTHER" id="PTHR21402">
    <property type="entry name" value="GAMETOCYTE SPECIFIC FACTOR 1-RELATED"/>
    <property type="match status" value="1"/>
</dbReference>
<protein>
    <submittedName>
        <fullName evidence="6">Gametocyte specific factor 1-like</fullName>
    </submittedName>
</protein>
<feature type="region of interest" description="Disordered" evidence="4">
    <location>
        <begin position="126"/>
        <end position="148"/>
    </location>
</feature>
<evidence type="ECO:0000256" key="1">
    <source>
        <dbReference type="ARBA" id="ARBA00022723"/>
    </source>
</evidence>
<dbReference type="InterPro" id="IPR036236">
    <property type="entry name" value="Znf_C2H2_sf"/>
</dbReference>
<feature type="region of interest" description="Disordered" evidence="4">
    <location>
        <begin position="84"/>
        <end position="107"/>
    </location>
</feature>
<proteinExistence type="predicted"/>
<dbReference type="SUPFAM" id="SSF57667">
    <property type="entry name" value="beta-beta-alpha zinc fingers"/>
    <property type="match status" value="1"/>
</dbReference>
<name>A0A6G1RPW5_9GRUI</name>
<evidence type="ECO:0000256" key="4">
    <source>
        <dbReference type="SAM" id="MobiDB-lite"/>
    </source>
</evidence>
<reference evidence="6" key="2">
    <citation type="submission" date="2020-03" db="EMBL/GenBank/DDBJ databases">
        <authorList>
            <consortium name="Environmental Genome Science Research Promotion Project"/>
            <person name="Nakajima N."/>
            <person name="Onuma M."/>
            <person name="Endoh D."/>
        </authorList>
    </citation>
    <scope>NUCLEOTIDE SEQUENCE</scope>
</reference>
<evidence type="ECO:0000259" key="5">
    <source>
        <dbReference type="PROSITE" id="PS51800"/>
    </source>
</evidence>
<evidence type="ECO:0000313" key="6">
    <source>
        <dbReference type="EMBL" id="LAC40711.1"/>
    </source>
</evidence>
<feature type="domain" description="CHHC U11-48K-type" evidence="5">
    <location>
        <begin position="6"/>
        <end position="33"/>
    </location>
</feature>
<reference evidence="6" key="1">
    <citation type="submission" date="2020-03" db="EMBL/GenBank/DDBJ databases">
        <title>Okinawa Rail whole genome shotgun sequence.</title>
        <authorList>
            <person name="Nakajima N."/>
            <person name="Onuma M."/>
            <person name="Endoh D."/>
        </authorList>
    </citation>
    <scope>NUCLEOTIDE SEQUENCE</scope>
</reference>
<sequence>MEPGALVQCPYDKSHQVRVSRLPYHLVKCQQNNPQLARKLATCPFNARHRVPQAELRSHITSCPDKCQPDVPHEMAAPLGNGLKQAEVPAPWPGPPCREDWEAELDDTEEPPPFILQARANALLLPSHSSAQAAPKSCRGSRGLRDPL</sequence>
<dbReference type="AlphaFoldDB" id="A0A6G1RPW5"/>
<keyword evidence="3" id="KW-0862">Zinc</keyword>
<keyword evidence="2" id="KW-0863">Zinc-finger</keyword>
<dbReference type="PANTHER" id="PTHR21402:SF5">
    <property type="entry name" value="GAMETOCYTE SPECIFIC FACTOR 1"/>
    <property type="match status" value="1"/>
</dbReference>
<dbReference type="GO" id="GO:0008270">
    <property type="term" value="F:zinc ion binding"/>
    <property type="evidence" value="ECO:0007669"/>
    <property type="project" value="UniProtKB-KW"/>
</dbReference>
<dbReference type="Pfam" id="PF05253">
    <property type="entry name" value="zf-U11-48K"/>
    <property type="match status" value="2"/>
</dbReference>
<dbReference type="EMBL" id="ICPP01008067">
    <property type="protein sequence ID" value="LAC40711.1"/>
    <property type="molecule type" value="Transcribed_RNA"/>
</dbReference>
<evidence type="ECO:0000256" key="3">
    <source>
        <dbReference type="ARBA" id="ARBA00022833"/>
    </source>
</evidence>